<protein>
    <submittedName>
        <fullName evidence="3">Class I SAM-dependent methyltransferase</fullName>
        <ecNumber evidence="3">2.1.1.-</ecNumber>
    </submittedName>
</protein>
<dbReference type="CDD" id="cd02440">
    <property type="entry name" value="AdoMet_MTases"/>
    <property type="match status" value="1"/>
</dbReference>
<dbReference type="PANTHER" id="PTHR44068:SF1">
    <property type="entry name" value="HYPOTHETICAL LOC100005854"/>
    <property type="match status" value="1"/>
</dbReference>
<evidence type="ECO:0000256" key="1">
    <source>
        <dbReference type="ARBA" id="ARBA00022679"/>
    </source>
</evidence>
<dbReference type="PANTHER" id="PTHR44068">
    <property type="entry name" value="ZGC:194242"/>
    <property type="match status" value="1"/>
</dbReference>
<dbReference type="InterPro" id="IPR029063">
    <property type="entry name" value="SAM-dependent_MTases_sf"/>
</dbReference>
<proteinExistence type="predicted"/>
<evidence type="ECO:0000313" key="4">
    <source>
        <dbReference type="Proteomes" id="UP001589792"/>
    </source>
</evidence>
<keyword evidence="3" id="KW-0489">Methyltransferase</keyword>
<dbReference type="InterPro" id="IPR050447">
    <property type="entry name" value="Erg6_SMT_methyltransf"/>
</dbReference>
<dbReference type="SUPFAM" id="SSF53335">
    <property type="entry name" value="S-adenosyl-L-methionine-dependent methyltransferases"/>
    <property type="match status" value="1"/>
</dbReference>
<dbReference type="Pfam" id="PF08241">
    <property type="entry name" value="Methyltransf_11"/>
    <property type="match status" value="1"/>
</dbReference>
<dbReference type="Proteomes" id="UP001589792">
    <property type="component" value="Unassembled WGS sequence"/>
</dbReference>
<name>A0ABV6EEG6_9GAMM</name>
<evidence type="ECO:0000313" key="3">
    <source>
        <dbReference type="EMBL" id="MFC0227366.1"/>
    </source>
</evidence>
<accession>A0ABV6EEG6</accession>
<dbReference type="RefSeq" id="WP_380675843.1">
    <property type="nucleotide sequence ID" value="NZ_CP173186.1"/>
</dbReference>
<dbReference type="GO" id="GO:0032259">
    <property type="term" value="P:methylation"/>
    <property type="evidence" value="ECO:0007669"/>
    <property type="project" value="UniProtKB-KW"/>
</dbReference>
<dbReference type="GO" id="GO:0008168">
    <property type="term" value="F:methyltransferase activity"/>
    <property type="evidence" value="ECO:0007669"/>
    <property type="project" value="UniProtKB-KW"/>
</dbReference>
<organism evidence="3 4">
    <name type="scientific">Serratia aquatilis</name>
    <dbReference type="NCBI Taxonomy" id="1737515"/>
    <lineage>
        <taxon>Bacteria</taxon>
        <taxon>Pseudomonadati</taxon>
        <taxon>Pseudomonadota</taxon>
        <taxon>Gammaproteobacteria</taxon>
        <taxon>Enterobacterales</taxon>
        <taxon>Yersiniaceae</taxon>
        <taxon>Serratia</taxon>
    </lineage>
</organism>
<reference evidence="3 4" key="1">
    <citation type="submission" date="2024-09" db="EMBL/GenBank/DDBJ databases">
        <authorList>
            <person name="Sun Q."/>
            <person name="Mori K."/>
        </authorList>
    </citation>
    <scope>NUCLEOTIDE SEQUENCE [LARGE SCALE GENOMIC DNA]</scope>
    <source>
        <strain evidence="3 4">CCM 8626</strain>
    </source>
</reference>
<dbReference type="EMBL" id="JBHLXG010000010">
    <property type="protein sequence ID" value="MFC0227366.1"/>
    <property type="molecule type" value="Genomic_DNA"/>
</dbReference>
<feature type="domain" description="Methyltransferase type 11" evidence="2">
    <location>
        <begin position="33"/>
        <end position="131"/>
    </location>
</feature>
<dbReference type="Gene3D" id="3.40.50.150">
    <property type="entry name" value="Vaccinia Virus protein VP39"/>
    <property type="match status" value="1"/>
</dbReference>
<keyword evidence="4" id="KW-1185">Reference proteome</keyword>
<evidence type="ECO:0000259" key="2">
    <source>
        <dbReference type="Pfam" id="PF08241"/>
    </source>
</evidence>
<dbReference type="InterPro" id="IPR013216">
    <property type="entry name" value="Methyltransf_11"/>
</dbReference>
<gene>
    <name evidence="3" type="ORF">ACFFJ3_12760</name>
</gene>
<keyword evidence="1 3" id="KW-0808">Transferase</keyword>
<sequence>MKSPLNGVSTFTRPDQILHGINSLSLAEGDHLLELGYGNGGLLGYILSIAENLRYTGLEVSPLMHQEALAFNHAYIRAGWANYLMYDGVVLPSEDAIFDKVLTVNTIYFWREPEVLLKDISRVLKVGGHFCVTFCEKAFMEKLPFIEHGFQLYNAQDVNRLIYGLPLKLIYEDRKKDKSISKTGEIVDREFISMVFERIE</sequence>
<dbReference type="EC" id="2.1.1.-" evidence="3"/>
<comment type="caution">
    <text evidence="3">The sequence shown here is derived from an EMBL/GenBank/DDBJ whole genome shotgun (WGS) entry which is preliminary data.</text>
</comment>